<dbReference type="EMBL" id="QWEE01000001">
    <property type="protein sequence ID" value="RII94851.1"/>
    <property type="molecule type" value="Genomic_DNA"/>
</dbReference>
<feature type="transmembrane region" description="Helical" evidence="1">
    <location>
        <begin position="137"/>
        <end position="154"/>
    </location>
</feature>
<evidence type="ECO:0000256" key="1">
    <source>
        <dbReference type="SAM" id="Phobius"/>
    </source>
</evidence>
<keyword evidence="1" id="KW-0812">Transmembrane</keyword>
<feature type="transmembrane region" description="Helical" evidence="1">
    <location>
        <begin position="35"/>
        <end position="52"/>
    </location>
</feature>
<accession>A0ABX9N9F5</accession>
<protein>
    <recommendedName>
        <fullName evidence="4">Integral membrane protein</fullName>
    </recommendedName>
</protein>
<evidence type="ECO:0000313" key="3">
    <source>
        <dbReference type="Proteomes" id="UP000265355"/>
    </source>
</evidence>
<feature type="transmembrane region" description="Helical" evidence="1">
    <location>
        <begin position="200"/>
        <end position="222"/>
    </location>
</feature>
<feature type="transmembrane region" description="Helical" evidence="1">
    <location>
        <begin position="174"/>
        <end position="194"/>
    </location>
</feature>
<comment type="caution">
    <text evidence="2">The sequence shown here is derived from an EMBL/GenBank/DDBJ whole genome shotgun (WGS) entry which is preliminary data.</text>
</comment>
<dbReference type="Proteomes" id="UP000265355">
    <property type="component" value="Unassembled WGS sequence"/>
</dbReference>
<name>A0ABX9N9F5_9MICO</name>
<keyword evidence="1" id="KW-0472">Membrane</keyword>
<proteinExistence type="predicted"/>
<gene>
    <name evidence="2" type="ORF">DZF98_00055</name>
</gene>
<feature type="transmembrane region" description="Helical" evidence="1">
    <location>
        <begin position="100"/>
        <end position="117"/>
    </location>
</feature>
<keyword evidence="1" id="KW-1133">Transmembrane helix</keyword>
<evidence type="ECO:0008006" key="4">
    <source>
        <dbReference type="Google" id="ProtNLM"/>
    </source>
</evidence>
<sequence>MLMTYLAAVVLVALALTRLPSAIRGQNVLIASSAIAVAIAFTLITPPVYAALDALAPFPNFTDLVAKLALFAGLLLAGTQVARAWEAPATQRWVSGRPGLLVFVAVIVLEVILFAFARQGAHAPDLADQLWGPTSRAYSTVATAYPAYIAALLLPHLRAGLSSTNRTARATSTFLFVGFGLAIVRFGFGLVTLVLPPVYFIGQVVSGLAAVFVAIGLATAFFSRVLRKRRAAQSAK</sequence>
<reference evidence="2 3" key="1">
    <citation type="submission" date="2018-08" db="EMBL/GenBank/DDBJ databases">
        <title>Genome Sequence of Clavibacter michiganensis Subspecies type strains, and the Atypical Peach-Colored Strains Isolated from Tomato.</title>
        <authorList>
            <person name="Osdaghi E."/>
            <person name="Portier P."/>
            <person name="Briand M."/>
            <person name="Jacques M.-A."/>
        </authorList>
    </citation>
    <scope>NUCLEOTIDE SEQUENCE [LARGE SCALE GENOMIC DNA]</scope>
    <source>
        <strain evidence="2 3">CFBP 8216</strain>
    </source>
</reference>
<keyword evidence="3" id="KW-1185">Reference proteome</keyword>
<organism evidence="2 3">
    <name type="scientific">Clavibacter californiensis</name>
    <dbReference type="NCBI Taxonomy" id="1401995"/>
    <lineage>
        <taxon>Bacteria</taxon>
        <taxon>Bacillati</taxon>
        <taxon>Actinomycetota</taxon>
        <taxon>Actinomycetes</taxon>
        <taxon>Micrococcales</taxon>
        <taxon>Microbacteriaceae</taxon>
        <taxon>Clavibacter</taxon>
    </lineage>
</organism>
<evidence type="ECO:0000313" key="2">
    <source>
        <dbReference type="EMBL" id="RII94851.1"/>
    </source>
</evidence>